<name>A0A2T3LDK4_9GAMM</name>
<sequence length="92" mass="11044">MEFLKRQYRLRKLIRICGDLAFDIYDDNVKACIIAVLMCEDVDDNNLEVRLMATYKHQQTIFILALENTREFQYILNLLNFEVNNPHYNNQI</sequence>
<dbReference type="RefSeq" id="WP_107252081.1">
    <property type="nucleotide sequence ID" value="NZ_PYOC01000001.1"/>
</dbReference>
<accession>A0A2T3LDK4</accession>
<gene>
    <name evidence="1" type="ORF">C9J47_02440</name>
</gene>
<proteinExistence type="predicted"/>
<evidence type="ECO:0000313" key="2">
    <source>
        <dbReference type="Proteomes" id="UP000241803"/>
    </source>
</evidence>
<reference evidence="1 2" key="1">
    <citation type="submission" date="2018-03" db="EMBL/GenBank/DDBJ databases">
        <title>Whole genome sequencing of Histamine producing bacteria.</title>
        <authorList>
            <person name="Butler K."/>
        </authorList>
    </citation>
    <scope>NUCLEOTIDE SEQUENCE [LARGE SCALE GENOMIC DNA]</scope>
    <source>
        <strain evidence="1 2">ATCC 19614</strain>
    </source>
</reference>
<organism evidence="1 2">
    <name type="scientific">Photobacterium indicum</name>
    <dbReference type="NCBI Taxonomy" id="81447"/>
    <lineage>
        <taxon>Bacteria</taxon>
        <taxon>Pseudomonadati</taxon>
        <taxon>Pseudomonadota</taxon>
        <taxon>Gammaproteobacteria</taxon>
        <taxon>Vibrionales</taxon>
        <taxon>Vibrionaceae</taxon>
        <taxon>Photobacterium</taxon>
    </lineage>
</organism>
<comment type="caution">
    <text evidence="1">The sequence shown here is derived from an EMBL/GenBank/DDBJ whole genome shotgun (WGS) entry which is preliminary data.</text>
</comment>
<dbReference type="EMBL" id="PYOC01000001">
    <property type="protein sequence ID" value="PSV49444.1"/>
    <property type="molecule type" value="Genomic_DNA"/>
</dbReference>
<protein>
    <submittedName>
        <fullName evidence="1">Uncharacterized protein</fullName>
    </submittedName>
</protein>
<dbReference type="AlphaFoldDB" id="A0A2T3LDK4"/>
<evidence type="ECO:0000313" key="1">
    <source>
        <dbReference type="EMBL" id="PSV49444.1"/>
    </source>
</evidence>
<dbReference type="Proteomes" id="UP000241803">
    <property type="component" value="Unassembled WGS sequence"/>
</dbReference>
<keyword evidence="2" id="KW-1185">Reference proteome</keyword>